<sequence length="386" mass="42881">MDQKFKLIWANVLGLDPEEIEDDMTFVDLDGDTVKAIQVVAAAATQDILFSVETLYAYPTIEALSSHLSSSHEMSLQKSPARSLAHIASRESSVTCHPLCSQISAEHRTAPVSPVQEAPNDIQRGPPKPWYGDFTQYPKTHRDDEKASKYWNDYIKGSTTEVVCRGPLGPTREESILTNLMAITVPKKHQVGLGAVIVTAWSLALAQHSGLSDFVFKMVKLGAVTLIPNGRPFDESIQLILRRVQQELDSHEIYEHGLETLHSSGLPPIQCRLNVKLGTHTMQSTSICGMTVHPRRDLESWDVQLPTSIYLEIAQELSGISMKMCYRSEHIGHQKAQLLFENFRDILDNIDGEDFGVGQLITKGKLVNNMTCESSCISKVTNPEIS</sequence>
<dbReference type="PANTHER" id="PTHR45527">
    <property type="entry name" value="NONRIBOSOMAL PEPTIDE SYNTHETASE"/>
    <property type="match status" value="1"/>
</dbReference>
<evidence type="ECO:0000313" key="5">
    <source>
        <dbReference type="EMBL" id="KAE8325459.1"/>
    </source>
</evidence>
<dbReference type="GO" id="GO:0005737">
    <property type="term" value="C:cytoplasm"/>
    <property type="evidence" value="ECO:0007669"/>
    <property type="project" value="TreeGrafter"/>
</dbReference>
<keyword evidence="1" id="KW-0436">Ligase</keyword>
<dbReference type="Pfam" id="PF00550">
    <property type="entry name" value="PP-binding"/>
    <property type="match status" value="1"/>
</dbReference>
<evidence type="ECO:0000313" key="6">
    <source>
        <dbReference type="Proteomes" id="UP000325945"/>
    </source>
</evidence>
<dbReference type="GO" id="GO:0043041">
    <property type="term" value="P:amino acid activation for nonribosomal peptide biosynthetic process"/>
    <property type="evidence" value="ECO:0007669"/>
    <property type="project" value="TreeGrafter"/>
</dbReference>
<dbReference type="GO" id="GO:0044550">
    <property type="term" value="P:secondary metabolite biosynthetic process"/>
    <property type="evidence" value="ECO:0007669"/>
    <property type="project" value="TreeGrafter"/>
</dbReference>
<proteinExistence type="inferred from homology"/>
<dbReference type="GO" id="GO:0031177">
    <property type="term" value="F:phosphopantetheine binding"/>
    <property type="evidence" value="ECO:0007669"/>
    <property type="project" value="TreeGrafter"/>
</dbReference>
<gene>
    <name evidence="5" type="ORF">BDV39DRAFT_206997</name>
</gene>
<dbReference type="InterPro" id="IPR009081">
    <property type="entry name" value="PP-bd_ACP"/>
</dbReference>
<evidence type="ECO:0000256" key="1">
    <source>
        <dbReference type="ARBA" id="ARBA00022598"/>
    </source>
</evidence>
<reference evidence="6" key="1">
    <citation type="submission" date="2019-04" db="EMBL/GenBank/DDBJ databases">
        <title>Friends and foes A comparative genomics studyof 23 Aspergillus species from section Flavi.</title>
        <authorList>
            <consortium name="DOE Joint Genome Institute"/>
            <person name="Kjaerbolling I."/>
            <person name="Vesth T."/>
            <person name="Frisvad J.C."/>
            <person name="Nybo J.L."/>
            <person name="Theobald S."/>
            <person name="Kildgaard S."/>
            <person name="Isbrandt T."/>
            <person name="Kuo A."/>
            <person name="Sato A."/>
            <person name="Lyhne E.K."/>
            <person name="Kogle M.E."/>
            <person name="Wiebenga A."/>
            <person name="Kun R.S."/>
            <person name="Lubbers R.J."/>
            <person name="Makela M.R."/>
            <person name="Barry K."/>
            <person name="Chovatia M."/>
            <person name="Clum A."/>
            <person name="Daum C."/>
            <person name="Haridas S."/>
            <person name="He G."/>
            <person name="LaButti K."/>
            <person name="Lipzen A."/>
            <person name="Mondo S."/>
            <person name="Riley R."/>
            <person name="Salamov A."/>
            <person name="Simmons B.A."/>
            <person name="Magnuson J.K."/>
            <person name="Henrissat B."/>
            <person name="Mortensen U.H."/>
            <person name="Larsen T.O."/>
            <person name="Devries R.P."/>
            <person name="Grigoriev I.V."/>
            <person name="Machida M."/>
            <person name="Baker S.E."/>
            <person name="Andersen M.R."/>
        </authorList>
    </citation>
    <scope>NUCLEOTIDE SEQUENCE [LARGE SCALE GENOMIC DNA]</scope>
    <source>
        <strain evidence="6">CBS 130017</strain>
    </source>
</reference>
<dbReference type="PROSITE" id="PS50075">
    <property type="entry name" value="CARRIER"/>
    <property type="match status" value="1"/>
</dbReference>
<protein>
    <recommendedName>
        <fullName evidence="4">Carrier domain-containing protein</fullName>
    </recommendedName>
</protein>
<evidence type="ECO:0000256" key="3">
    <source>
        <dbReference type="SAM" id="MobiDB-lite"/>
    </source>
</evidence>
<dbReference type="Gene3D" id="3.30.559.30">
    <property type="entry name" value="Nonribosomal peptide synthetase, condensation domain"/>
    <property type="match status" value="1"/>
</dbReference>
<dbReference type="Gene3D" id="1.10.1200.10">
    <property type="entry name" value="ACP-like"/>
    <property type="match status" value="1"/>
</dbReference>
<dbReference type="InterPro" id="IPR036736">
    <property type="entry name" value="ACP-like_sf"/>
</dbReference>
<dbReference type="SUPFAM" id="SSF47336">
    <property type="entry name" value="ACP-like"/>
    <property type="match status" value="1"/>
</dbReference>
<feature type="domain" description="Carrier" evidence="4">
    <location>
        <begin position="1"/>
        <end position="72"/>
    </location>
</feature>
<evidence type="ECO:0000259" key="4">
    <source>
        <dbReference type="PROSITE" id="PS50075"/>
    </source>
</evidence>
<dbReference type="EMBL" id="ML741808">
    <property type="protein sequence ID" value="KAE8325459.1"/>
    <property type="molecule type" value="Genomic_DNA"/>
</dbReference>
<dbReference type="SUPFAM" id="SSF52777">
    <property type="entry name" value="CoA-dependent acyltransferases"/>
    <property type="match status" value="1"/>
</dbReference>
<comment type="similarity">
    <text evidence="2">Belongs to the NRP synthetase family.</text>
</comment>
<dbReference type="GO" id="GO:0016874">
    <property type="term" value="F:ligase activity"/>
    <property type="evidence" value="ECO:0007669"/>
    <property type="project" value="UniProtKB-KW"/>
</dbReference>
<evidence type="ECO:0000256" key="2">
    <source>
        <dbReference type="ARBA" id="ARBA00029454"/>
    </source>
</evidence>
<keyword evidence="6" id="KW-1185">Reference proteome</keyword>
<dbReference type="Proteomes" id="UP000325945">
    <property type="component" value="Unassembled WGS sequence"/>
</dbReference>
<dbReference type="AlphaFoldDB" id="A0A5N6WZX7"/>
<dbReference type="PANTHER" id="PTHR45527:SF1">
    <property type="entry name" value="FATTY ACID SYNTHASE"/>
    <property type="match status" value="1"/>
</dbReference>
<organism evidence="5 6">
    <name type="scientific">Aspergillus sergii</name>
    <dbReference type="NCBI Taxonomy" id="1034303"/>
    <lineage>
        <taxon>Eukaryota</taxon>
        <taxon>Fungi</taxon>
        <taxon>Dikarya</taxon>
        <taxon>Ascomycota</taxon>
        <taxon>Pezizomycotina</taxon>
        <taxon>Eurotiomycetes</taxon>
        <taxon>Eurotiomycetidae</taxon>
        <taxon>Eurotiales</taxon>
        <taxon>Aspergillaceae</taxon>
        <taxon>Aspergillus</taxon>
        <taxon>Aspergillus subgen. Circumdati</taxon>
    </lineage>
</organism>
<name>A0A5N6WZX7_9EURO</name>
<accession>A0A5N6WZX7</accession>
<feature type="region of interest" description="Disordered" evidence="3">
    <location>
        <begin position="108"/>
        <end position="130"/>
    </location>
</feature>